<keyword evidence="1" id="KW-0472">Membrane</keyword>
<dbReference type="AlphaFoldDB" id="A0A1F7IG99"/>
<comment type="caution">
    <text evidence="2">The sequence shown here is derived from an EMBL/GenBank/DDBJ whole genome shotgun (WGS) entry which is preliminary data.</text>
</comment>
<name>A0A1F7IG99_9BACT</name>
<feature type="transmembrane region" description="Helical" evidence="1">
    <location>
        <begin position="118"/>
        <end position="134"/>
    </location>
</feature>
<evidence type="ECO:0000256" key="1">
    <source>
        <dbReference type="SAM" id="Phobius"/>
    </source>
</evidence>
<sequence length="181" mass="20612">MNSLGFAVPTTEDILYFLFNITTCVLIVTLLIKATILKFSKRKNIKKDVNYLTAAYSSGVLILLLTFLTWKKTDETLISNLAEVIVYDLIGGLILLVTIFVLLKILDFIFNLTSIKKLIIFVFILILGLVFYPKKYTSEVLERLYEGSPSKSNICRCAGLIKNNMCIGYKFKCEIKKHSYL</sequence>
<dbReference type="EMBL" id="MGAG01000002">
    <property type="protein sequence ID" value="OGK42393.1"/>
    <property type="molecule type" value="Genomic_DNA"/>
</dbReference>
<gene>
    <name evidence="2" type="ORF">A2954_00935</name>
</gene>
<dbReference type="STRING" id="1802056.A2954_00935"/>
<feature type="transmembrane region" description="Helical" evidence="1">
    <location>
        <begin position="49"/>
        <end position="70"/>
    </location>
</feature>
<evidence type="ECO:0000313" key="2">
    <source>
        <dbReference type="EMBL" id="OGK42393.1"/>
    </source>
</evidence>
<organism evidence="2 3">
    <name type="scientific">Candidatus Roizmanbacteria bacterium RIFCSPLOWO2_01_FULL_37_12</name>
    <dbReference type="NCBI Taxonomy" id="1802056"/>
    <lineage>
        <taxon>Bacteria</taxon>
        <taxon>Candidatus Roizmaniibacteriota</taxon>
    </lineage>
</organism>
<proteinExistence type="predicted"/>
<feature type="transmembrane region" description="Helical" evidence="1">
    <location>
        <begin position="14"/>
        <end position="37"/>
    </location>
</feature>
<keyword evidence="1" id="KW-0812">Transmembrane</keyword>
<feature type="transmembrane region" description="Helical" evidence="1">
    <location>
        <begin position="85"/>
        <end position="106"/>
    </location>
</feature>
<reference evidence="2 3" key="1">
    <citation type="journal article" date="2016" name="Nat. Commun.">
        <title>Thousands of microbial genomes shed light on interconnected biogeochemical processes in an aquifer system.</title>
        <authorList>
            <person name="Anantharaman K."/>
            <person name="Brown C.T."/>
            <person name="Hug L.A."/>
            <person name="Sharon I."/>
            <person name="Castelle C.J."/>
            <person name="Probst A.J."/>
            <person name="Thomas B.C."/>
            <person name="Singh A."/>
            <person name="Wilkins M.J."/>
            <person name="Karaoz U."/>
            <person name="Brodie E.L."/>
            <person name="Williams K.H."/>
            <person name="Hubbard S.S."/>
            <person name="Banfield J.F."/>
        </authorList>
    </citation>
    <scope>NUCLEOTIDE SEQUENCE [LARGE SCALE GENOMIC DNA]</scope>
</reference>
<accession>A0A1F7IG99</accession>
<keyword evidence="1" id="KW-1133">Transmembrane helix</keyword>
<protein>
    <submittedName>
        <fullName evidence="2">Uncharacterized protein</fullName>
    </submittedName>
</protein>
<dbReference type="Proteomes" id="UP000177698">
    <property type="component" value="Unassembled WGS sequence"/>
</dbReference>
<evidence type="ECO:0000313" key="3">
    <source>
        <dbReference type="Proteomes" id="UP000177698"/>
    </source>
</evidence>